<comment type="caution">
    <text evidence="1">The sequence shown here is derived from an EMBL/GenBank/DDBJ whole genome shotgun (WGS) entry which is preliminary data.</text>
</comment>
<evidence type="ECO:0000313" key="2">
    <source>
        <dbReference type="Proteomes" id="UP001060215"/>
    </source>
</evidence>
<reference evidence="1 2" key="1">
    <citation type="journal article" date="2022" name="Plant J.">
        <title>Chromosome-level genome of Camellia lanceoleosa provides a valuable resource for understanding genome evolution and self-incompatibility.</title>
        <authorList>
            <person name="Gong W."/>
            <person name="Xiao S."/>
            <person name="Wang L."/>
            <person name="Liao Z."/>
            <person name="Chang Y."/>
            <person name="Mo W."/>
            <person name="Hu G."/>
            <person name="Li W."/>
            <person name="Zhao G."/>
            <person name="Zhu H."/>
            <person name="Hu X."/>
            <person name="Ji K."/>
            <person name="Xiang X."/>
            <person name="Song Q."/>
            <person name="Yuan D."/>
            <person name="Jin S."/>
            <person name="Zhang L."/>
        </authorList>
    </citation>
    <scope>NUCLEOTIDE SEQUENCE [LARGE SCALE GENOMIC DNA]</scope>
    <source>
        <strain evidence="1">SQ_2022a</strain>
    </source>
</reference>
<organism evidence="1 2">
    <name type="scientific">Camellia lanceoleosa</name>
    <dbReference type="NCBI Taxonomy" id="1840588"/>
    <lineage>
        <taxon>Eukaryota</taxon>
        <taxon>Viridiplantae</taxon>
        <taxon>Streptophyta</taxon>
        <taxon>Embryophyta</taxon>
        <taxon>Tracheophyta</taxon>
        <taxon>Spermatophyta</taxon>
        <taxon>Magnoliopsida</taxon>
        <taxon>eudicotyledons</taxon>
        <taxon>Gunneridae</taxon>
        <taxon>Pentapetalae</taxon>
        <taxon>asterids</taxon>
        <taxon>Ericales</taxon>
        <taxon>Theaceae</taxon>
        <taxon>Camellia</taxon>
    </lineage>
</organism>
<proteinExistence type="predicted"/>
<dbReference type="Proteomes" id="UP001060215">
    <property type="component" value="Chromosome 5"/>
</dbReference>
<accession>A0ACC0HGI8</accession>
<keyword evidence="2" id="KW-1185">Reference proteome</keyword>
<dbReference type="EMBL" id="CM045762">
    <property type="protein sequence ID" value="KAI8011652.1"/>
    <property type="molecule type" value="Genomic_DNA"/>
</dbReference>
<name>A0ACC0HGI8_9ERIC</name>
<evidence type="ECO:0000313" key="1">
    <source>
        <dbReference type="EMBL" id="KAI8011652.1"/>
    </source>
</evidence>
<sequence>MKSGSGEGSMMDDYESLISTTDAELLERSWRNEKVDPEILQFELSLVQRSTEQIQLMGMPMEVDGGLRGSEIMVASFDGGGGNGYCGNNNNSNGLK</sequence>
<gene>
    <name evidence="1" type="ORF">LOK49_LG06G03149</name>
</gene>
<protein>
    <submittedName>
        <fullName evidence="1">Uncharacterized protein</fullName>
    </submittedName>
</protein>